<reference evidence="2 3" key="1">
    <citation type="journal article" date="2018" name="Nat. Ecol. Evol.">
        <title>Pezizomycetes genomes reveal the molecular basis of ectomycorrhizal truffle lifestyle.</title>
        <authorList>
            <person name="Murat C."/>
            <person name="Payen T."/>
            <person name="Noel B."/>
            <person name="Kuo A."/>
            <person name="Morin E."/>
            <person name="Chen J."/>
            <person name="Kohler A."/>
            <person name="Krizsan K."/>
            <person name="Balestrini R."/>
            <person name="Da Silva C."/>
            <person name="Montanini B."/>
            <person name="Hainaut M."/>
            <person name="Levati E."/>
            <person name="Barry K.W."/>
            <person name="Belfiori B."/>
            <person name="Cichocki N."/>
            <person name="Clum A."/>
            <person name="Dockter R.B."/>
            <person name="Fauchery L."/>
            <person name="Guy J."/>
            <person name="Iotti M."/>
            <person name="Le Tacon F."/>
            <person name="Lindquist E.A."/>
            <person name="Lipzen A."/>
            <person name="Malagnac F."/>
            <person name="Mello A."/>
            <person name="Molinier V."/>
            <person name="Miyauchi S."/>
            <person name="Poulain J."/>
            <person name="Riccioni C."/>
            <person name="Rubini A."/>
            <person name="Sitrit Y."/>
            <person name="Splivallo R."/>
            <person name="Traeger S."/>
            <person name="Wang M."/>
            <person name="Zifcakova L."/>
            <person name="Wipf D."/>
            <person name="Zambonelli A."/>
            <person name="Paolocci F."/>
            <person name="Nowrousian M."/>
            <person name="Ottonello S."/>
            <person name="Baldrian P."/>
            <person name="Spatafora J.W."/>
            <person name="Henrissat B."/>
            <person name="Nagy L.G."/>
            <person name="Aury J.M."/>
            <person name="Wincker P."/>
            <person name="Grigoriev I.V."/>
            <person name="Bonfante P."/>
            <person name="Martin F.M."/>
        </authorList>
    </citation>
    <scope>NUCLEOTIDE SEQUENCE [LARGE SCALE GENOMIC DNA]</scope>
    <source>
        <strain evidence="2 3">RN42</strain>
    </source>
</reference>
<proteinExistence type="predicted"/>
<dbReference type="Proteomes" id="UP000275078">
    <property type="component" value="Unassembled WGS sequence"/>
</dbReference>
<dbReference type="EMBL" id="ML119727">
    <property type="protein sequence ID" value="RPA77356.1"/>
    <property type="molecule type" value="Genomic_DNA"/>
</dbReference>
<evidence type="ECO:0000256" key="1">
    <source>
        <dbReference type="SAM" id="MobiDB-lite"/>
    </source>
</evidence>
<dbReference type="AlphaFoldDB" id="A0A3N4HW90"/>
<evidence type="ECO:0000313" key="2">
    <source>
        <dbReference type="EMBL" id="RPA77356.1"/>
    </source>
</evidence>
<protein>
    <submittedName>
        <fullName evidence="2">Uncharacterized protein</fullName>
    </submittedName>
</protein>
<evidence type="ECO:0000313" key="3">
    <source>
        <dbReference type="Proteomes" id="UP000275078"/>
    </source>
</evidence>
<accession>A0A3N4HW90</accession>
<keyword evidence="3" id="KW-1185">Reference proteome</keyword>
<sequence>MQSTLQCSVTANANKLLNQMAYKPPSFNPGVDMAKNCEEFIKGDKPFDPKYMSLELRQALQILKDPQYFDIEFHPPVEEYSNGERIISTQHTFLLRAVDQLYQDQFAGPLRTTVEHQIINILRSKLIPLCHNSLPPATHLSTRAFVLNQLPRLLNQVGEVNYWVHARWMKGLLRISQVRLLQLMISDLSHPIDMFVMEAGTPEAFEKIWNVTNSLATTIKFFGSERFRSERLENLILMHVAEDGCNTGVVAAIAEETRVFNQQVKAIDQSKLSPDEKLQAYNKAGLSRTPLSHQNRWHRPGYDRDGYPLNPPAGSGSGIEDATL</sequence>
<name>A0A3N4HW90_ASCIM</name>
<organism evidence="2 3">
    <name type="scientific">Ascobolus immersus RN42</name>
    <dbReference type="NCBI Taxonomy" id="1160509"/>
    <lineage>
        <taxon>Eukaryota</taxon>
        <taxon>Fungi</taxon>
        <taxon>Dikarya</taxon>
        <taxon>Ascomycota</taxon>
        <taxon>Pezizomycotina</taxon>
        <taxon>Pezizomycetes</taxon>
        <taxon>Pezizales</taxon>
        <taxon>Ascobolaceae</taxon>
        <taxon>Ascobolus</taxon>
    </lineage>
</organism>
<feature type="region of interest" description="Disordered" evidence="1">
    <location>
        <begin position="289"/>
        <end position="324"/>
    </location>
</feature>
<gene>
    <name evidence="2" type="ORF">BJ508DRAFT_417091</name>
</gene>